<comment type="caution">
    <text evidence="1">The sequence shown here is derived from an EMBL/GenBank/DDBJ whole genome shotgun (WGS) entry which is preliminary data.</text>
</comment>
<protein>
    <submittedName>
        <fullName evidence="1">Uncharacterized protein</fullName>
    </submittedName>
</protein>
<accession>A0A0P6XZQ0</accession>
<organism evidence="1 2">
    <name type="scientific">Leptolinea tardivitalis</name>
    <dbReference type="NCBI Taxonomy" id="229920"/>
    <lineage>
        <taxon>Bacteria</taxon>
        <taxon>Bacillati</taxon>
        <taxon>Chloroflexota</taxon>
        <taxon>Anaerolineae</taxon>
        <taxon>Anaerolineales</taxon>
        <taxon>Anaerolineaceae</taxon>
        <taxon>Leptolinea</taxon>
    </lineage>
</organism>
<name>A0A0P6XZQ0_9CHLR</name>
<gene>
    <name evidence="1" type="ORF">ADM99_00715</name>
</gene>
<dbReference type="AlphaFoldDB" id="A0A0P6XZQ0"/>
<reference evidence="1 2" key="1">
    <citation type="submission" date="2015-07" db="EMBL/GenBank/DDBJ databases">
        <title>Genome sequence of Leptolinea tardivitalis DSM 16556.</title>
        <authorList>
            <person name="Hemp J."/>
            <person name="Ward L.M."/>
            <person name="Pace L.A."/>
            <person name="Fischer W.W."/>
        </authorList>
    </citation>
    <scope>NUCLEOTIDE SEQUENCE [LARGE SCALE GENOMIC DNA]</scope>
    <source>
        <strain evidence="1 2">YMTK-2</strain>
    </source>
</reference>
<dbReference type="EMBL" id="LGCK01000002">
    <property type="protein sequence ID" value="KPL74654.1"/>
    <property type="molecule type" value="Genomic_DNA"/>
</dbReference>
<proteinExistence type="predicted"/>
<dbReference type="RefSeq" id="WP_062423351.1">
    <property type="nucleotide sequence ID" value="NZ_BBYA01000014.1"/>
</dbReference>
<evidence type="ECO:0000313" key="1">
    <source>
        <dbReference type="EMBL" id="KPL74654.1"/>
    </source>
</evidence>
<keyword evidence="2" id="KW-1185">Reference proteome</keyword>
<dbReference type="Proteomes" id="UP000050430">
    <property type="component" value="Unassembled WGS sequence"/>
</dbReference>
<sequence>MYNPETEVLFPSKAIGSLGKIRGKVWQNLVEQVKNEPVESLKQTAFLLIMIKISGCITCNVDSFRAMRGCPACAQLNIRRYKGSDDDLLRLYDQAIRDVKASSIKMK</sequence>
<evidence type="ECO:0000313" key="2">
    <source>
        <dbReference type="Proteomes" id="UP000050430"/>
    </source>
</evidence>
<dbReference type="OrthoDB" id="160789at2"/>